<dbReference type="EMBL" id="JBHUNE010000006">
    <property type="protein sequence ID" value="MFD2758011.1"/>
    <property type="molecule type" value="Genomic_DNA"/>
</dbReference>
<gene>
    <name evidence="1" type="ORF">ACFSW7_06440</name>
</gene>
<dbReference type="SUPFAM" id="SSF48498">
    <property type="entry name" value="Tetracyclin repressor-like, C-terminal domain"/>
    <property type="match status" value="1"/>
</dbReference>
<sequence>MTSVGRPRQIDANDIARAGCELGMRNLSLKAVAAALGITPAALYRHVDGRWGLERLVGERMLEDLVIDDDPAHTTAQHLLALGLGLREFVLAHSGIAAYLQTLFPRGDAGRRLLAGEVRALTRRGYAPGAAVVVASAVASMSIAYAAAEERQREHADGVEAQRLDAIAQLAGYADLGAAHASVPELDWADYVRLVLVAAIDGLLGAAPPGRPVAEIVEFLEAKGAGV</sequence>
<reference evidence="2" key="1">
    <citation type="journal article" date="2019" name="Int. J. Syst. Evol. Microbiol.">
        <title>The Global Catalogue of Microorganisms (GCM) 10K type strain sequencing project: providing services to taxonomists for standard genome sequencing and annotation.</title>
        <authorList>
            <consortium name="The Broad Institute Genomics Platform"/>
            <consortium name="The Broad Institute Genome Sequencing Center for Infectious Disease"/>
            <person name="Wu L."/>
            <person name="Ma J."/>
        </authorList>
    </citation>
    <scope>NUCLEOTIDE SEQUENCE [LARGE SCALE GENOMIC DNA]</scope>
    <source>
        <strain evidence="2">TISTR 1514</strain>
    </source>
</reference>
<evidence type="ECO:0000313" key="1">
    <source>
        <dbReference type="EMBL" id="MFD2758011.1"/>
    </source>
</evidence>
<accession>A0ABW5UWD7</accession>
<protein>
    <submittedName>
        <fullName evidence="1">TetR/AcrR family transcriptional regulator</fullName>
    </submittedName>
</protein>
<dbReference type="RefSeq" id="WP_019618465.1">
    <property type="nucleotide sequence ID" value="NZ_JBHUNE010000006.1"/>
</dbReference>
<organism evidence="1 2">
    <name type="scientific">Gulosibacter faecalis</name>
    <dbReference type="NCBI Taxonomy" id="272240"/>
    <lineage>
        <taxon>Bacteria</taxon>
        <taxon>Bacillati</taxon>
        <taxon>Actinomycetota</taxon>
        <taxon>Actinomycetes</taxon>
        <taxon>Micrococcales</taxon>
        <taxon>Microbacteriaceae</taxon>
        <taxon>Gulosibacter</taxon>
    </lineage>
</organism>
<evidence type="ECO:0000313" key="2">
    <source>
        <dbReference type="Proteomes" id="UP001597492"/>
    </source>
</evidence>
<proteinExistence type="predicted"/>
<keyword evidence="2" id="KW-1185">Reference proteome</keyword>
<dbReference type="SUPFAM" id="SSF46689">
    <property type="entry name" value="Homeodomain-like"/>
    <property type="match status" value="1"/>
</dbReference>
<dbReference type="InterPro" id="IPR036271">
    <property type="entry name" value="Tet_transcr_reg_TetR-rel_C_sf"/>
</dbReference>
<name>A0ABW5UWD7_9MICO</name>
<dbReference type="InterPro" id="IPR009057">
    <property type="entry name" value="Homeodomain-like_sf"/>
</dbReference>
<dbReference type="Proteomes" id="UP001597492">
    <property type="component" value="Unassembled WGS sequence"/>
</dbReference>
<comment type="caution">
    <text evidence="1">The sequence shown here is derived from an EMBL/GenBank/DDBJ whole genome shotgun (WGS) entry which is preliminary data.</text>
</comment>
<dbReference type="Gene3D" id="1.10.357.10">
    <property type="entry name" value="Tetracycline Repressor, domain 2"/>
    <property type="match status" value="1"/>
</dbReference>